<feature type="transmembrane region" description="Helical" evidence="1">
    <location>
        <begin position="166"/>
        <end position="186"/>
    </location>
</feature>
<dbReference type="PANTHER" id="PTHR36111">
    <property type="entry name" value="INNER MEMBRANE PROTEIN-RELATED"/>
    <property type="match status" value="1"/>
</dbReference>
<feature type="transmembrane region" description="Helical" evidence="1">
    <location>
        <begin position="198"/>
        <end position="214"/>
    </location>
</feature>
<reference evidence="2" key="1">
    <citation type="submission" date="2020-10" db="EMBL/GenBank/DDBJ databases">
        <authorList>
            <person name="Gilroy R."/>
        </authorList>
    </citation>
    <scope>NUCLEOTIDE SEQUENCE</scope>
    <source>
        <strain evidence="2">ChiBcec6-7307</strain>
    </source>
</reference>
<feature type="transmembrane region" description="Helical" evidence="1">
    <location>
        <begin position="221"/>
        <end position="237"/>
    </location>
</feature>
<protein>
    <submittedName>
        <fullName evidence="2">DUF554 domain-containing protein</fullName>
    </submittedName>
</protein>
<dbReference type="Proteomes" id="UP000886889">
    <property type="component" value="Unassembled WGS sequence"/>
</dbReference>
<keyword evidence="1" id="KW-0472">Membrane</keyword>
<reference evidence="2" key="2">
    <citation type="journal article" date="2021" name="PeerJ">
        <title>Extensive microbial diversity within the chicken gut microbiome revealed by metagenomics and culture.</title>
        <authorList>
            <person name="Gilroy R."/>
            <person name="Ravi A."/>
            <person name="Getino M."/>
            <person name="Pursley I."/>
            <person name="Horton D.L."/>
            <person name="Alikhan N.F."/>
            <person name="Baker D."/>
            <person name="Gharbi K."/>
            <person name="Hall N."/>
            <person name="Watson M."/>
            <person name="Adriaenssens E.M."/>
            <person name="Foster-Nyarko E."/>
            <person name="Jarju S."/>
            <person name="Secka A."/>
            <person name="Antonio M."/>
            <person name="Oren A."/>
            <person name="Chaudhuri R.R."/>
            <person name="La Ragione R."/>
            <person name="Hildebrand F."/>
            <person name="Pallen M.J."/>
        </authorList>
    </citation>
    <scope>NUCLEOTIDE SEQUENCE</scope>
    <source>
        <strain evidence="2">ChiBcec6-7307</strain>
    </source>
</reference>
<feature type="transmembrane region" description="Helical" evidence="1">
    <location>
        <begin position="70"/>
        <end position="89"/>
    </location>
</feature>
<sequence length="239" mass="24839">MPGLGTIINAGAIVAAGILGLLFGRFLTDRCQETVKVSCGVCVLFIGIAGAMEGMLSIEQEGLASGRSLLVTGSICLGALIGELINMEGLFERFGTWLKIRTGNSRDKQFVEGFVNASLTVCVGAMAVVGSIQDGLLGDPSILATKAVLDFVIIVILTCSQGKGCIFSAIPVAAVQGLITLLAGFIRPVMTEAALDNLSMTGSVLIFCVGLNLVWGRKIRVANLLPSLVLAVAFSFLPC</sequence>
<feature type="transmembrane region" description="Helical" evidence="1">
    <location>
        <begin position="39"/>
        <end position="58"/>
    </location>
</feature>
<dbReference type="PANTHER" id="PTHR36111:SF2">
    <property type="entry name" value="INNER MEMBRANE PROTEIN"/>
    <property type="match status" value="1"/>
</dbReference>
<dbReference type="AlphaFoldDB" id="A0A9D1P0K4"/>
<evidence type="ECO:0000256" key="1">
    <source>
        <dbReference type="SAM" id="Phobius"/>
    </source>
</evidence>
<name>A0A9D1P0K4_9FIRM</name>
<evidence type="ECO:0000313" key="3">
    <source>
        <dbReference type="Proteomes" id="UP000886889"/>
    </source>
</evidence>
<evidence type="ECO:0000313" key="2">
    <source>
        <dbReference type="EMBL" id="HIV23826.1"/>
    </source>
</evidence>
<dbReference type="EMBL" id="DVOS01000063">
    <property type="protein sequence ID" value="HIV23826.1"/>
    <property type="molecule type" value="Genomic_DNA"/>
</dbReference>
<proteinExistence type="predicted"/>
<feature type="transmembrane region" description="Helical" evidence="1">
    <location>
        <begin position="6"/>
        <end position="27"/>
    </location>
</feature>
<gene>
    <name evidence="2" type="ORF">IAC80_07770</name>
</gene>
<organism evidence="2 3">
    <name type="scientific">Candidatus Merdiplasma excrementigallinarum</name>
    <dbReference type="NCBI Taxonomy" id="2840864"/>
    <lineage>
        <taxon>Bacteria</taxon>
        <taxon>Bacillati</taxon>
        <taxon>Bacillota</taxon>
        <taxon>Clostridia</taxon>
        <taxon>Lachnospirales</taxon>
        <taxon>Lachnospiraceae</taxon>
        <taxon>Lachnospiraceae incertae sedis</taxon>
        <taxon>Candidatus Merdiplasma</taxon>
    </lineage>
</organism>
<accession>A0A9D1P0K4</accession>
<feature type="transmembrane region" description="Helical" evidence="1">
    <location>
        <begin position="110"/>
        <end position="129"/>
    </location>
</feature>
<feature type="transmembrane region" description="Helical" evidence="1">
    <location>
        <begin position="141"/>
        <end position="159"/>
    </location>
</feature>
<dbReference type="Pfam" id="PF04474">
    <property type="entry name" value="DUF554"/>
    <property type="match status" value="1"/>
</dbReference>
<dbReference type="InterPro" id="IPR007563">
    <property type="entry name" value="DUF554"/>
</dbReference>
<comment type="caution">
    <text evidence="2">The sequence shown here is derived from an EMBL/GenBank/DDBJ whole genome shotgun (WGS) entry which is preliminary data.</text>
</comment>
<keyword evidence="1" id="KW-0812">Transmembrane</keyword>
<keyword evidence="1" id="KW-1133">Transmembrane helix</keyword>